<dbReference type="PRINTS" id="PR01543">
    <property type="entry name" value="ANATRNSFRASE"/>
</dbReference>
<evidence type="ECO:0000256" key="1">
    <source>
        <dbReference type="ARBA" id="ARBA00006547"/>
    </source>
</evidence>
<dbReference type="InterPro" id="IPR038765">
    <property type="entry name" value="Papain-like_cys_pep_sf"/>
</dbReference>
<comment type="caution">
    <text evidence="3">The sequence shown here is derived from an EMBL/GenBank/DDBJ whole genome shotgun (WGS) entry which is preliminary data.</text>
</comment>
<comment type="similarity">
    <text evidence="1 2">Belongs to the arylamine N-acetyltransferase family.</text>
</comment>
<dbReference type="AlphaFoldDB" id="A0A1R0KZA2"/>
<dbReference type="PANTHER" id="PTHR11786:SF0">
    <property type="entry name" value="ARYLAMINE N-ACETYLTRANSFERASE 4-RELATED"/>
    <property type="match status" value="1"/>
</dbReference>
<sequence>MARFDTTAFDLDAYLGRIGHPRVEPSAETLRSLHAAHVRAIPFENVDVVLRRHRGVELTAIMDKLVHRNRGGYCYEHGLLFAAALEDLGFTVRRSFARVRPDRASGSYTHMLMVVPVDGVEYLADVGFGAWVLHPTPLLDGAEVDQAGWRHRIRRDNGQWLFEKRAADGWETLHATLGLPARQVDYEVFHHYTSTHPRSPFTGQLVVMRLAEGVGRKFVGRRLVTEYADGRVETTEITADRLADTLRALDVELTPAELAAVRRFYESTKDTQAERL</sequence>
<dbReference type="Gene3D" id="2.40.128.150">
    <property type="entry name" value="Cysteine proteinases"/>
    <property type="match status" value="1"/>
</dbReference>
<keyword evidence="3" id="KW-0808">Transferase</keyword>
<gene>
    <name evidence="3" type="ORF">BS329_08710</name>
</gene>
<evidence type="ECO:0000313" key="3">
    <source>
        <dbReference type="EMBL" id="OLZ54752.1"/>
    </source>
</evidence>
<dbReference type="Gene3D" id="3.30.2140.10">
    <property type="entry name" value="Arylamine N-acetyltransferase"/>
    <property type="match status" value="1"/>
</dbReference>
<evidence type="ECO:0000313" key="4">
    <source>
        <dbReference type="Proteomes" id="UP000187486"/>
    </source>
</evidence>
<dbReference type="PANTHER" id="PTHR11786">
    <property type="entry name" value="N-HYDROXYARYLAMINE O-ACETYLTRANSFERASE"/>
    <property type="match status" value="1"/>
</dbReference>
<dbReference type="InterPro" id="IPR001447">
    <property type="entry name" value="Arylamine_N-AcTrfase"/>
</dbReference>
<evidence type="ECO:0000256" key="2">
    <source>
        <dbReference type="RuleBase" id="RU003452"/>
    </source>
</evidence>
<dbReference type="GO" id="GO:0016407">
    <property type="term" value="F:acetyltransferase activity"/>
    <property type="evidence" value="ECO:0007669"/>
    <property type="project" value="InterPro"/>
</dbReference>
<organism evidence="3 4">
    <name type="scientific">Amycolatopsis coloradensis</name>
    <dbReference type="NCBI Taxonomy" id="76021"/>
    <lineage>
        <taxon>Bacteria</taxon>
        <taxon>Bacillati</taxon>
        <taxon>Actinomycetota</taxon>
        <taxon>Actinomycetes</taxon>
        <taxon>Pseudonocardiales</taxon>
        <taxon>Pseudonocardiaceae</taxon>
        <taxon>Amycolatopsis</taxon>
    </lineage>
</organism>
<reference evidence="3 4" key="1">
    <citation type="submission" date="2016-01" db="EMBL/GenBank/DDBJ databases">
        <title>Amycolatopsis coloradensis genome sequencing and assembly.</title>
        <authorList>
            <person name="Mayilraj S."/>
        </authorList>
    </citation>
    <scope>NUCLEOTIDE SEQUENCE [LARGE SCALE GENOMIC DNA]</scope>
    <source>
        <strain evidence="3 4">DSM 44225</strain>
    </source>
</reference>
<accession>A0A1R0KZA2</accession>
<dbReference type="EMBL" id="MQUQ01000004">
    <property type="protein sequence ID" value="OLZ54752.1"/>
    <property type="molecule type" value="Genomic_DNA"/>
</dbReference>
<dbReference type="SUPFAM" id="SSF54001">
    <property type="entry name" value="Cysteine proteinases"/>
    <property type="match status" value="1"/>
</dbReference>
<dbReference type="Pfam" id="PF00797">
    <property type="entry name" value="Acetyltransf_2"/>
    <property type="match status" value="1"/>
</dbReference>
<dbReference type="Proteomes" id="UP000187486">
    <property type="component" value="Unassembled WGS sequence"/>
</dbReference>
<name>A0A1R0KZA2_9PSEU</name>
<protein>
    <submittedName>
        <fullName evidence="3">Arylamine N-acetyltransferase</fullName>
    </submittedName>
</protein>
<keyword evidence="4" id="KW-1185">Reference proteome</keyword>
<dbReference type="STRING" id="76021.BS329_08710"/>
<proteinExistence type="inferred from homology"/>